<dbReference type="InterPro" id="IPR012910">
    <property type="entry name" value="Plug_dom"/>
</dbReference>
<feature type="domain" description="TonB-dependent receptor-like beta-barrel" evidence="17">
    <location>
        <begin position="274"/>
        <end position="707"/>
    </location>
</feature>
<dbReference type="NCBIfam" id="NF010651">
    <property type="entry name" value="PRK14050.1"/>
    <property type="match status" value="1"/>
</dbReference>
<gene>
    <name evidence="19" type="ORF">E3C22_06250</name>
</gene>
<keyword evidence="11 14" id="KW-0472">Membrane</keyword>
<organism evidence="19 20">
    <name type="scientific">Jiella endophytica</name>
    <dbReference type="NCBI Taxonomy" id="2558362"/>
    <lineage>
        <taxon>Bacteria</taxon>
        <taxon>Pseudomonadati</taxon>
        <taxon>Pseudomonadota</taxon>
        <taxon>Alphaproteobacteria</taxon>
        <taxon>Hyphomicrobiales</taxon>
        <taxon>Aurantimonadaceae</taxon>
        <taxon>Jiella</taxon>
    </lineage>
</organism>
<evidence type="ECO:0000256" key="5">
    <source>
        <dbReference type="ARBA" id="ARBA00022496"/>
    </source>
</evidence>
<dbReference type="InterPro" id="IPR039426">
    <property type="entry name" value="TonB-dep_rcpt-like"/>
</dbReference>
<keyword evidence="13 14" id="KW-0998">Cell outer membrane</keyword>
<dbReference type="CDD" id="cd01347">
    <property type="entry name" value="ligand_gated_channel"/>
    <property type="match status" value="1"/>
</dbReference>
<dbReference type="Pfam" id="PF07715">
    <property type="entry name" value="Plug"/>
    <property type="match status" value="1"/>
</dbReference>
<dbReference type="EMBL" id="SOZD01000002">
    <property type="protein sequence ID" value="TFF24982.1"/>
    <property type="molecule type" value="Genomic_DNA"/>
</dbReference>
<dbReference type="InterPro" id="IPR037066">
    <property type="entry name" value="Plug_dom_sf"/>
</dbReference>
<dbReference type="GO" id="GO:0038023">
    <property type="term" value="F:signaling receptor activity"/>
    <property type="evidence" value="ECO:0007669"/>
    <property type="project" value="InterPro"/>
</dbReference>
<evidence type="ECO:0000259" key="17">
    <source>
        <dbReference type="Pfam" id="PF00593"/>
    </source>
</evidence>
<keyword evidence="20" id="KW-1185">Reference proteome</keyword>
<evidence type="ECO:0000256" key="7">
    <source>
        <dbReference type="ARBA" id="ARBA00022729"/>
    </source>
</evidence>
<protein>
    <submittedName>
        <fullName evidence="19">TonB-dependent siderophore receptor</fullName>
    </submittedName>
</protein>
<dbReference type="SUPFAM" id="SSF56935">
    <property type="entry name" value="Porins"/>
    <property type="match status" value="1"/>
</dbReference>
<evidence type="ECO:0000256" key="14">
    <source>
        <dbReference type="PROSITE-ProRule" id="PRU01360"/>
    </source>
</evidence>
<dbReference type="PANTHER" id="PTHR32552:SF68">
    <property type="entry name" value="FERRICHROME OUTER MEMBRANE TRANSPORTER_PHAGE RECEPTOR"/>
    <property type="match status" value="1"/>
</dbReference>
<evidence type="ECO:0000256" key="1">
    <source>
        <dbReference type="ARBA" id="ARBA00004571"/>
    </source>
</evidence>
<evidence type="ECO:0000256" key="12">
    <source>
        <dbReference type="ARBA" id="ARBA00023170"/>
    </source>
</evidence>
<keyword evidence="8" id="KW-0408">Iron</keyword>
<feature type="signal peptide" evidence="16">
    <location>
        <begin position="1"/>
        <end position="43"/>
    </location>
</feature>
<evidence type="ECO:0000313" key="20">
    <source>
        <dbReference type="Proteomes" id="UP000298179"/>
    </source>
</evidence>
<dbReference type="NCBIfam" id="TIGR01783">
    <property type="entry name" value="TonB-siderophor"/>
    <property type="match status" value="1"/>
</dbReference>
<dbReference type="GO" id="GO:0015891">
    <property type="term" value="P:siderophore transport"/>
    <property type="evidence" value="ECO:0007669"/>
    <property type="project" value="InterPro"/>
</dbReference>
<dbReference type="FunFam" id="2.170.130.10:FF:000001">
    <property type="entry name" value="Catecholate siderophore TonB-dependent receptor"/>
    <property type="match status" value="1"/>
</dbReference>
<keyword evidence="10 15" id="KW-0798">TonB box</keyword>
<proteinExistence type="inferred from homology"/>
<accession>A0A4Y8RMV8</accession>
<evidence type="ECO:0000256" key="11">
    <source>
        <dbReference type="ARBA" id="ARBA00023136"/>
    </source>
</evidence>
<comment type="caution">
    <text evidence="19">The sequence shown here is derived from an EMBL/GenBank/DDBJ whole genome shotgun (WGS) entry which is preliminary data.</text>
</comment>
<keyword evidence="12 19" id="KW-0675">Receptor</keyword>
<dbReference type="GO" id="GO:0009279">
    <property type="term" value="C:cell outer membrane"/>
    <property type="evidence" value="ECO:0007669"/>
    <property type="project" value="UniProtKB-SubCell"/>
</dbReference>
<comment type="subcellular location">
    <subcellularLocation>
        <location evidence="1 14">Cell outer membrane</location>
        <topology evidence="1 14">Multi-pass membrane protein</topology>
    </subcellularLocation>
</comment>
<evidence type="ECO:0000256" key="8">
    <source>
        <dbReference type="ARBA" id="ARBA00023004"/>
    </source>
</evidence>
<keyword evidence="4 14" id="KW-1134">Transmembrane beta strand</keyword>
<keyword evidence="5" id="KW-0410">Iron transport</keyword>
<dbReference type="GO" id="GO:0015344">
    <property type="term" value="F:siderophore uptake transmembrane transporter activity"/>
    <property type="evidence" value="ECO:0007669"/>
    <property type="project" value="TreeGrafter"/>
</dbReference>
<reference evidence="19 20" key="1">
    <citation type="submission" date="2019-03" db="EMBL/GenBank/DDBJ databases">
        <title>Jiella endophytica sp. nov., a novel endophytic bacterium isolated from root of Ficus microcarpa Linn. f.</title>
        <authorList>
            <person name="Tuo L."/>
        </authorList>
    </citation>
    <scope>NUCLEOTIDE SEQUENCE [LARGE SCALE GENOMIC DNA]</scope>
    <source>
        <strain evidence="19 20">CBS5Q-3</strain>
    </source>
</reference>
<dbReference type="PROSITE" id="PS51257">
    <property type="entry name" value="PROKAR_LIPOPROTEIN"/>
    <property type="match status" value="1"/>
</dbReference>
<dbReference type="PROSITE" id="PS52016">
    <property type="entry name" value="TONB_DEPENDENT_REC_3"/>
    <property type="match status" value="1"/>
</dbReference>
<keyword evidence="9" id="KW-0406">Ion transport</keyword>
<evidence type="ECO:0000259" key="18">
    <source>
        <dbReference type="Pfam" id="PF07715"/>
    </source>
</evidence>
<keyword evidence="3 14" id="KW-0813">Transport</keyword>
<evidence type="ECO:0000256" key="4">
    <source>
        <dbReference type="ARBA" id="ARBA00022452"/>
    </source>
</evidence>
<dbReference type="Pfam" id="PF00593">
    <property type="entry name" value="TonB_dep_Rec_b-barrel"/>
    <property type="match status" value="1"/>
</dbReference>
<keyword evidence="7 16" id="KW-0732">Signal</keyword>
<dbReference type="Proteomes" id="UP000298179">
    <property type="component" value="Unassembled WGS sequence"/>
</dbReference>
<evidence type="ECO:0000256" key="3">
    <source>
        <dbReference type="ARBA" id="ARBA00022448"/>
    </source>
</evidence>
<dbReference type="InterPro" id="IPR000531">
    <property type="entry name" value="Beta-barrel_TonB"/>
</dbReference>
<dbReference type="Gene3D" id="2.40.170.20">
    <property type="entry name" value="TonB-dependent receptor, beta-barrel domain"/>
    <property type="match status" value="1"/>
</dbReference>
<evidence type="ECO:0000256" key="2">
    <source>
        <dbReference type="ARBA" id="ARBA00009810"/>
    </source>
</evidence>
<dbReference type="PANTHER" id="PTHR32552">
    <property type="entry name" value="FERRICHROME IRON RECEPTOR-RELATED"/>
    <property type="match status" value="1"/>
</dbReference>
<name>A0A4Y8RMV8_9HYPH</name>
<evidence type="ECO:0000256" key="13">
    <source>
        <dbReference type="ARBA" id="ARBA00023237"/>
    </source>
</evidence>
<dbReference type="AlphaFoldDB" id="A0A4Y8RMV8"/>
<sequence>MSRPISSLPISRSLFSLNSRLALTGAFVLAGCLGLLSSNAAFAQTVVKLDEVVIGSETDGDATHQPRGLADPAPVDGYVASEATAGAKVATPINEIPQSVSVIGRKELDDRGVQKVDEALRYTPGVYSQPFGADSDTDWVYIRGFDATQAGMFLDGLQLYQYAFAGITVDPFLLDRVEVLRGPASVLYGGSNAGGIVNQISKRADGAHHGYVEAGVTDDPNGYVGFDIGDSFGEANPWSYRIVGRVKGGDTETDYADNFRGAVAPSLLYEPDADTRLELYATYQYDDQRHMGGFWPYVGTVEEASYGYIPRDLFYSEPDSDSFRSKQASVGWDFQQALDDQLTFRSNTRLIHVERSEYGPYPYDFDTTDDTLYRLNFAHDTKADLFESDNQLVFEDQIGAVHHQLIAGVDYKYYRIDQWQATGPADELDPIDPVYDDNLGALYDPYVDEIIDMNQLGFYAQEQAKFGDGWILTLNGRYDNVWIDRDDQTAADNDYDREDGAASGRAAIAYEFANGLTSYVSVSRFFQPQIGTDTAGDPVGPQTGEQYEAGVKYSPTFLDASFTASVFDLTRRNTLQNRTVNGMYVTEALGEVRSRGVELEANVNLDEAWNVTGAFTAYDLEITEDADTSIVGKRPWLIPEVLASAWVNYTVPSGALKGVTAGAGIRYQGDSYADNENTLKVPDATVFDAKLGYEQDDWGISLNVNNVFDKKYVAGCQSASSCGYGEGRTALLKTHFSF</sequence>
<dbReference type="OrthoDB" id="9760333at2"/>
<dbReference type="InterPro" id="IPR010105">
    <property type="entry name" value="TonB_sidphr_rcpt"/>
</dbReference>
<evidence type="ECO:0000256" key="16">
    <source>
        <dbReference type="SAM" id="SignalP"/>
    </source>
</evidence>
<evidence type="ECO:0000256" key="9">
    <source>
        <dbReference type="ARBA" id="ARBA00023065"/>
    </source>
</evidence>
<comment type="similarity">
    <text evidence="2 14 15">Belongs to the TonB-dependent receptor family.</text>
</comment>
<evidence type="ECO:0000256" key="6">
    <source>
        <dbReference type="ARBA" id="ARBA00022692"/>
    </source>
</evidence>
<dbReference type="RefSeq" id="WP_134761152.1">
    <property type="nucleotide sequence ID" value="NZ_SOZD01000002.1"/>
</dbReference>
<evidence type="ECO:0000256" key="10">
    <source>
        <dbReference type="ARBA" id="ARBA00023077"/>
    </source>
</evidence>
<feature type="domain" description="TonB-dependent receptor plug" evidence="18">
    <location>
        <begin position="93"/>
        <end position="196"/>
    </location>
</feature>
<dbReference type="Gene3D" id="2.170.130.10">
    <property type="entry name" value="TonB-dependent receptor, plug domain"/>
    <property type="match status" value="1"/>
</dbReference>
<feature type="chain" id="PRO_5021265644" evidence="16">
    <location>
        <begin position="44"/>
        <end position="738"/>
    </location>
</feature>
<evidence type="ECO:0000256" key="15">
    <source>
        <dbReference type="RuleBase" id="RU003357"/>
    </source>
</evidence>
<evidence type="ECO:0000313" key="19">
    <source>
        <dbReference type="EMBL" id="TFF24982.1"/>
    </source>
</evidence>
<dbReference type="InterPro" id="IPR036942">
    <property type="entry name" value="Beta-barrel_TonB_sf"/>
</dbReference>
<keyword evidence="6 14" id="KW-0812">Transmembrane</keyword>